<dbReference type="InterPro" id="IPR051544">
    <property type="entry name" value="TPS_OM_transporter"/>
</dbReference>
<dbReference type="GO" id="GO:0098046">
    <property type="term" value="C:type V protein secretion system complex"/>
    <property type="evidence" value="ECO:0007669"/>
    <property type="project" value="TreeGrafter"/>
</dbReference>
<organism evidence="6 7">
    <name type="scientific">Cystobacter fuscus</name>
    <dbReference type="NCBI Taxonomy" id="43"/>
    <lineage>
        <taxon>Bacteria</taxon>
        <taxon>Pseudomonadati</taxon>
        <taxon>Myxococcota</taxon>
        <taxon>Myxococcia</taxon>
        <taxon>Myxococcales</taxon>
        <taxon>Cystobacterineae</taxon>
        <taxon>Archangiaceae</taxon>
        <taxon>Cystobacter</taxon>
    </lineage>
</organism>
<evidence type="ECO:0000313" key="6">
    <source>
        <dbReference type="EMBL" id="ATB36853.1"/>
    </source>
</evidence>
<dbReference type="AlphaFoldDB" id="A0A250IZX5"/>
<feature type="domain" description="Bacterial surface antigen (D15)" evidence="5">
    <location>
        <begin position="188"/>
        <end position="448"/>
    </location>
</feature>
<gene>
    <name evidence="6" type="ORF">CYFUS_002268</name>
</gene>
<evidence type="ECO:0000256" key="2">
    <source>
        <dbReference type="ARBA" id="ARBA00023136"/>
    </source>
</evidence>
<evidence type="ECO:0000256" key="3">
    <source>
        <dbReference type="SAM" id="MobiDB-lite"/>
    </source>
</evidence>
<accession>A0A250IZX5</accession>
<feature type="region of interest" description="Disordered" evidence="3">
    <location>
        <begin position="25"/>
        <end position="54"/>
    </location>
</feature>
<dbReference type="NCBIfam" id="NF047779">
    <property type="entry name" value="Omp85_fam"/>
    <property type="match status" value="1"/>
</dbReference>
<dbReference type="EMBL" id="CP022098">
    <property type="protein sequence ID" value="ATB36853.1"/>
    <property type="molecule type" value="Genomic_DNA"/>
</dbReference>
<dbReference type="Gene3D" id="2.40.160.50">
    <property type="entry name" value="membrane protein fhac: a member of the omp85/tpsb transporter family"/>
    <property type="match status" value="1"/>
</dbReference>
<dbReference type="Proteomes" id="UP000217257">
    <property type="component" value="Chromosome"/>
</dbReference>
<dbReference type="KEGG" id="cfus:CYFUS_002268"/>
<keyword evidence="2" id="KW-0472">Membrane</keyword>
<evidence type="ECO:0000256" key="4">
    <source>
        <dbReference type="SAM" id="SignalP"/>
    </source>
</evidence>
<dbReference type="GO" id="GO:0046819">
    <property type="term" value="P:protein secretion by the type V secretion system"/>
    <property type="evidence" value="ECO:0007669"/>
    <property type="project" value="TreeGrafter"/>
</dbReference>
<reference evidence="6 7" key="1">
    <citation type="submission" date="2017-06" db="EMBL/GenBank/DDBJ databases">
        <title>Sequencing and comparative analysis of myxobacterial genomes.</title>
        <authorList>
            <person name="Rupp O."/>
            <person name="Goesmann A."/>
            <person name="Sogaard-Andersen L."/>
        </authorList>
    </citation>
    <scope>NUCLEOTIDE SEQUENCE [LARGE SCALE GENOMIC DNA]</scope>
    <source>
        <strain evidence="6 7">DSM 52655</strain>
    </source>
</reference>
<evidence type="ECO:0000259" key="5">
    <source>
        <dbReference type="Pfam" id="PF01103"/>
    </source>
</evidence>
<protein>
    <recommendedName>
        <fullName evidence="5">Bacterial surface antigen (D15) domain-containing protein</fullName>
    </recommendedName>
</protein>
<dbReference type="InterPro" id="IPR000184">
    <property type="entry name" value="Bac_surfAg_D15"/>
</dbReference>
<sequence>MWLIRTMWTGVLVAALATAAARAEGSSLAPPPESTQAPAEELTPTPPPPRTGWGVQGLPLINYNSDEGLGYGARLLVVDSGDGSIRPYRYAFMAQFFQTTVGVAIHRLALDAPRFLDSPWRVVLDVALINDRFSPYYGPPEDTRYVPSLNTCDDRDALKSDPNGCPGNPDFRGVRYYAYDQRTFPSVMLNVRRPLSGPWQVAAGYRFRLTELRTRYAVDDLGQARDSLLEEDVRAGRIPGLTADHLDGVSTFRTAEVTASLLLDLRDNEPAPVRGMFHELAVRGAAGAIGSGFNYFGVTANLRFYHPLGTDRLVAALRLLADVMGGDVPFLQLTSFGGVEWRDTMSGIGGVSTARGILKNRLRGQVKALANGELRWKFLSVAPGNQHLDFTLLAFMDMGQAWADLDSLEARVPRYTGGGGLRIAWEDNFIVRLDYGVSPQDGTTGFYLDFNHVF</sequence>
<evidence type="ECO:0000313" key="7">
    <source>
        <dbReference type="Proteomes" id="UP000217257"/>
    </source>
</evidence>
<feature type="chain" id="PRO_5012535447" description="Bacterial surface antigen (D15) domain-containing protein" evidence="4">
    <location>
        <begin position="24"/>
        <end position="454"/>
    </location>
</feature>
<dbReference type="PANTHER" id="PTHR34597">
    <property type="entry name" value="SLR1661 PROTEIN"/>
    <property type="match status" value="1"/>
</dbReference>
<name>A0A250IZX5_9BACT</name>
<evidence type="ECO:0000256" key="1">
    <source>
        <dbReference type="ARBA" id="ARBA00004370"/>
    </source>
</evidence>
<feature type="signal peptide" evidence="4">
    <location>
        <begin position="1"/>
        <end position="23"/>
    </location>
</feature>
<dbReference type="Pfam" id="PF01103">
    <property type="entry name" value="Omp85"/>
    <property type="match status" value="1"/>
</dbReference>
<keyword evidence="4" id="KW-0732">Signal</keyword>
<dbReference type="PANTHER" id="PTHR34597:SF3">
    <property type="entry name" value="OUTER MEMBRANE TRANSPORTER CDIB"/>
    <property type="match status" value="1"/>
</dbReference>
<dbReference type="GO" id="GO:0008320">
    <property type="term" value="F:protein transmembrane transporter activity"/>
    <property type="evidence" value="ECO:0007669"/>
    <property type="project" value="TreeGrafter"/>
</dbReference>
<dbReference type="RefSeq" id="WP_198316542.1">
    <property type="nucleotide sequence ID" value="NZ_CP022098.1"/>
</dbReference>
<comment type="subcellular location">
    <subcellularLocation>
        <location evidence="1">Membrane</location>
    </subcellularLocation>
</comment>
<proteinExistence type="predicted"/>
<dbReference type="GO" id="GO:0019867">
    <property type="term" value="C:outer membrane"/>
    <property type="evidence" value="ECO:0007669"/>
    <property type="project" value="InterPro"/>
</dbReference>